<feature type="region of interest" description="Disordered" evidence="1">
    <location>
        <begin position="57"/>
        <end position="118"/>
    </location>
</feature>
<name>A0A5A7R0S0_STRAF</name>
<evidence type="ECO:0000256" key="1">
    <source>
        <dbReference type="SAM" id="MobiDB-lite"/>
    </source>
</evidence>
<comment type="caution">
    <text evidence="3">The sequence shown here is derived from an EMBL/GenBank/DDBJ whole genome shotgun (WGS) entry which is preliminary data.</text>
</comment>
<dbReference type="InterPro" id="IPR025836">
    <property type="entry name" value="Zn_knuckle_CX2CX4HX4C"/>
</dbReference>
<reference evidence="4" key="1">
    <citation type="journal article" date="2019" name="Curr. Biol.">
        <title>Genome Sequence of Striga asiatica Provides Insight into the Evolution of Plant Parasitism.</title>
        <authorList>
            <person name="Yoshida S."/>
            <person name="Kim S."/>
            <person name="Wafula E.K."/>
            <person name="Tanskanen J."/>
            <person name="Kim Y.M."/>
            <person name="Honaas L."/>
            <person name="Yang Z."/>
            <person name="Spallek T."/>
            <person name="Conn C.E."/>
            <person name="Ichihashi Y."/>
            <person name="Cheong K."/>
            <person name="Cui S."/>
            <person name="Der J.P."/>
            <person name="Gundlach H."/>
            <person name="Jiao Y."/>
            <person name="Hori C."/>
            <person name="Ishida J.K."/>
            <person name="Kasahara H."/>
            <person name="Kiba T."/>
            <person name="Kim M.S."/>
            <person name="Koo N."/>
            <person name="Laohavisit A."/>
            <person name="Lee Y.H."/>
            <person name="Lumba S."/>
            <person name="McCourt P."/>
            <person name="Mortimer J.C."/>
            <person name="Mutuku J.M."/>
            <person name="Nomura T."/>
            <person name="Sasaki-Sekimoto Y."/>
            <person name="Seto Y."/>
            <person name="Wang Y."/>
            <person name="Wakatake T."/>
            <person name="Sakakibara H."/>
            <person name="Demura T."/>
            <person name="Yamaguchi S."/>
            <person name="Yoneyama K."/>
            <person name="Manabe R.I."/>
            <person name="Nelson D.C."/>
            <person name="Schulman A.H."/>
            <person name="Timko M.P."/>
            <person name="dePamphilis C.W."/>
            <person name="Choi D."/>
            <person name="Shirasu K."/>
        </authorList>
    </citation>
    <scope>NUCLEOTIDE SEQUENCE [LARGE SCALE GENOMIC DNA]</scope>
    <source>
        <strain evidence="4">cv. UVA1</strain>
    </source>
</reference>
<dbReference type="AlphaFoldDB" id="A0A5A7R0S0"/>
<feature type="compositionally biased region" description="Polar residues" evidence="1">
    <location>
        <begin position="61"/>
        <end position="70"/>
    </location>
</feature>
<protein>
    <submittedName>
        <fullName evidence="3">Formation of crista junctions protein 1</fullName>
    </submittedName>
</protein>
<evidence type="ECO:0000259" key="2">
    <source>
        <dbReference type="Pfam" id="PF14392"/>
    </source>
</evidence>
<dbReference type="OrthoDB" id="1938170at2759"/>
<feature type="domain" description="Zinc knuckle CX2CX4HX4C" evidence="2">
    <location>
        <begin position="1"/>
        <end position="28"/>
    </location>
</feature>
<evidence type="ECO:0000313" key="3">
    <source>
        <dbReference type="EMBL" id="GER49984.1"/>
    </source>
</evidence>
<sequence>MVDFKYERLVSMGYYCGILGHLDRACNKRDEDITNRSLKEGLYREWMRAQEIPLLSGYGHNINSPSTPIRSISPDPKPSSRTRDSAYIPSPINPDLSNPTPQTNTPTPPKLISESQLP</sequence>
<organism evidence="3 4">
    <name type="scientific">Striga asiatica</name>
    <name type="common">Asiatic witchweed</name>
    <name type="synonym">Buchnera asiatica</name>
    <dbReference type="NCBI Taxonomy" id="4170"/>
    <lineage>
        <taxon>Eukaryota</taxon>
        <taxon>Viridiplantae</taxon>
        <taxon>Streptophyta</taxon>
        <taxon>Embryophyta</taxon>
        <taxon>Tracheophyta</taxon>
        <taxon>Spermatophyta</taxon>
        <taxon>Magnoliopsida</taxon>
        <taxon>eudicotyledons</taxon>
        <taxon>Gunneridae</taxon>
        <taxon>Pentapetalae</taxon>
        <taxon>asterids</taxon>
        <taxon>lamiids</taxon>
        <taxon>Lamiales</taxon>
        <taxon>Orobanchaceae</taxon>
        <taxon>Buchnereae</taxon>
        <taxon>Striga</taxon>
    </lineage>
</organism>
<dbReference type="EMBL" id="BKCP01008959">
    <property type="protein sequence ID" value="GER49984.1"/>
    <property type="molecule type" value="Genomic_DNA"/>
</dbReference>
<proteinExistence type="predicted"/>
<accession>A0A5A7R0S0</accession>
<keyword evidence="4" id="KW-1185">Reference proteome</keyword>
<dbReference type="Proteomes" id="UP000325081">
    <property type="component" value="Unassembled WGS sequence"/>
</dbReference>
<gene>
    <name evidence="3" type="ORF">STAS_27265</name>
</gene>
<dbReference type="Pfam" id="PF14392">
    <property type="entry name" value="zf-CCHC_4"/>
    <property type="match status" value="1"/>
</dbReference>
<evidence type="ECO:0000313" key="4">
    <source>
        <dbReference type="Proteomes" id="UP000325081"/>
    </source>
</evidence>